<evidence type="ECO:0000313" key="2">
    <source>
        <dbReference type="Proteomes" id="UP000070444"/>
    </source>
</evidence>
<protein>
    <submittedName>
        <fullName evidence="1">Uncharacterized protein</fullName>
    </submittedName>
</protein>
<proteinExistence type="predicted"/>
<dbReference type="EMBL" id="KQ964563">
    <property type="protein sequence ID" value="KXN68741.1"/>
    <property type="molecule type" value="Genomic_DNA"/>
</dbReference>
<evidence type="ECO:0000313" key="1">
    <source>
        <dbReference type="EMBL" id="KXN68741.1"/>
    </source>
</evidence>
<accession>A0A137P1I6</accession>
<dbReference type="AlphaFoldDB" id="A0A137P1I6"/>
<organism evidence="1 2">
    <name type="scientific">Conidiobolus coronatus (strain ATCC 28846 / CBS 209.66 / NRRL 28638)</name>
    <name type="common">Delacroixia coronata</name>
    <dbReference type="NCBI Taxonomy" id="796925"/>
    <lineage>
        <taxon>Eukaryota</taxon>
        <taxon>Fungi</taxon>
        <taxon>Fungi incertae sedis</taxon>
        <taxon>Zoopagomycota</taxon>
        <taxon>Entomophthoromycotina</taxon>
        <taxon>Entomophthoromycetes</taxon>
        <taxon>Entomophthorales</taxon>
        <taxon>Ancylistaceae</taxon>
        <taxon>Conidiobolus</taxon>
    </lineage>
</organism>
<sequence length="248" mass="29047">MIKQLLNLSAPIKGKLQYSQVRQINLKAKKRFDIAAKNKERLYESIEHKLPQKSSFSKVILNNYSIRGEYLKFFDDKRIEHKRQKILKRAEENLELPQKPKILSQSKKSKKTESEEEIKLTNHIKKALHLGLNTSAPPHSLLESHYWRIYRINYSPNLKRAKIIYISTEPRVNPEELEKVIDNNLPYLNDIIRKNFTLLSIPMPNIKFQLGSEQNHLFDSAFDMIEAELNGDQVNIESNILIKGDNKE</sequence>
<keyword evidence="2" id="KW-1185">Reference proteome</keyword>
<name>A0A137P1I6_CONC2</name>
<reference evidence="1 2" key="1">
    <citation type="journal article" date="2015" name="Genome Biol. Evol.">
        <title>Phylogenomic analyses indicate that early fungi evolved digesting cell walls of algal ancestors of land plants.</title>
        <authorList>
            <person name="Chang Y."/>
            <person name="Wang S."/>
            <person name="Sekimoto S."/>
            <person name="Aerts A.L."/>
            <person name="Choi C."/>
            <person name="Clum A."/>
            <person name="LaButti K.M."/>
            <person name="Lindquist E.A."/>
            <person name="Yee Ngan C."/>
            <person name="Ohm R.A."/>
            <person name="Salamov A.A."/>
            <person name="Grigoriev I.V."/>
            <person name="Spatafora J.W."/>
            <person name="Berbee M.L."/>
        </authorList>
    </citation>
    <scope>NUCLEOTIDE SEQUENCE [LARGE SCALE GENOMIC DNA]</scope>
    <source>
        <strain evidence="1 2">NRRL 28638</strain>
    </source>
</reference>
<dbReference type="Proteomes" id="UP000070444">
    <property type="component" value="Unassembled WGS sequence"/>
</dbReference>
<gene>
    <name evidence="1" type="ORF">CONCODRAFT_8951</name>
</gene>